<name>A0A4R6YLU1_9GAMM</name>
<keyword evidence="3" id="KW-1185">Reference proteome</keyword>
<dbReference type="Proteomes" id="UP000295293">
    <property type="component" value="Unassembled WGS sequence"/>
</dbReference>
<evidence type="ECO:0000313" key="2">
    <source>
        <dbReference type="EMBL" id="TDR38255.1"/>
    </source>
</evidence>
<dbReference type="RefSeq" id="WP_133821597.1">
    <property type="nucleotide sequence ID" value="NZ_SNZH01000022.1"/>
</dbReference>
<dbReference type="EMBL" id="SNZH01000022">
    <property type="protein sequence ID" value="TDR38255.1"/>
    <property type="molecule type" value="Genomic_DNA"/>
</dbReference>
<dbReference type="OrthoDB" id="9813383at2"/>
<dbReference type="SUPFAM" id="SSF52317">
    <property type="entry name" value="Class I glutamine amidotransferase-like"/>
    <property type="match status" value="1"/>
</dbReference>
<dbReference type="AlphaFoldDB" id="A0A4R6YLU1"/>
<dbReference type="PANTHER" id="PTHR42695">
    <property type="entry name" value="GLUTAMINE AMIDOTRANSFERASE YLR126C-RELATED"/>
    <property type="match status" value="1"/>
</dbReference>
<dbReference type="CDD" id="cd01741">
    <property type="entry name" value="GATase1_1"/>
    <property type="match status" value="1"/>
</dbReference>
<comment type="caution">
    <text evidence="2">The sequence shown here is derived from an EMBL/GenBank/DDBJ whole genome shotgun (WGS) entry which is preliminary data.</text>
</comment>
<dbReference type="NCBIfam" id="NF006562">
    <property type="entry name" value="PRK09065.1"/>
    <property type="match status" value="1"/>
</dbReference>
<dbReference type="Pfam" id="PF00117">
    <property type="entry name" value="GATase"/>
    <property type="match status" value="1"/>
</dbReference>
<dbReference type="PANTHER" id="PTHR42695:SF5">
    <property type="entry name" value="GLUTAMINE AMIDOTRANSFERASE YLR126C-RELATED"/>
    <property type="match status" value="1"/>
</dbReference>
<evidence type="ECO:0000313" key="3">
    <source>
        <dbReference type="Proteomes" id="UP000295293"/>
    </source>
</evidence>
<evidence type="ECO:0000259" key="1">
    <source>
        <dbReference type="Pfam" id="PF00117"/>
    </source>
</evidence>
<dbReference type="Gene3D" id="3.40.50.880">
    <property type="match status" value="1"/>
</dbReference>
<reference evidence="2 3" key="1">
    <citation type="submission" date="2019-03" db="EMBL/GenBank/DDBJ databases">
        <title>Genomic Encyclopedia of Type Strains, Phase IV (KMG-IV): sequencing the most valuable type-strain genomes for metagenomic binning, comparative biology and taxonomic classification.</title>
        <authorList>
            <person name="Goeker M."/>
        </authorList>
    </citation>
    <scope>NUCLEOTIDE SEQUENCE [LARGE SCALE GENOMIC DNA]</scope>
    <source>
        <strain evidence="2 3">DSM 21667</strain>
    </source>
</reference>
<organism evidence="2 3">
    <name type="scientific">Tahibacter aquaticus</name>
    <dbReference type="NCBI Taxonomy" id="520092"/>
    <lineage>
        <taxon>Bacteria</taxon>
        <taxon>Pseudomonadati</taxon>
        <taxon>Pseudomonadota</taxon>
        <taxon>Gammaproteobacteria</taxon>
        <taxon>Lysobacterales</taxon>
        <taxon>Rhodanobacteraceae</taxon>
        <taxon>Tahibacter</taxon>
    </lineage>
</organism>
<dbReference type="InterPro" id="IPR044992">
    <property type="entry name" value="ChyE-like"/>
</dbReference>
<gene>
    <name evidence="2" type="ORF">DFR29_12255</name>
</gene>
<dbReference type="InterPro" id="IPR029062">
    <property type="entry name" value="Class_I_gatase-like"/>
</dbReference>
<proteinExistence type="predicted"/>
<dbReference type="GO" id="GO:0005829">
    <property type="term" value="C:cytosol"/>
    <property type="evidence" value="ECO:0007669"/>
    <property type="project" value="TreeGrafter"/>
</dbReference>
<accession>A0A4R6YLU1</accession>
<dbReference type="PROSITE" id="PS51273">
    <property type="entry name" value="GATASE_TYPE_1"/>
    <property type="match status" value="1"/>
</dbReference>
<sequence length="242" mass="26149">MNPILILQTGTTLPRLAARHGDFPMWFARSAGLRRHEFVAVRVDAGDVLPTSSRAYAAAIVTGSASMVTERLPWSERCAEWLSDQVLGMRLPVLGVCYGHQLLVQALGGSVGWNPQGRQIGTKSLAASAQAKTDPLFGMAGSAFRAQTTHQQSVLAIPQGAEVLASTVQDPHQALRLGERAWGVQFHPEFSAGVMAGYIRGRSDRLRSEGMDPVQLLKECGPAPEARRVLQRFVSLARGGRL</sequence>
<protein>
    <submittedName>
        <fullName evidence="2">GMP synthase (Glutamine-hydrolysing)</fullName>
    </submittedName>
</protein>
<dbReference type="InterPro" id="IPR017926">
    <property type="entry name" value="GATASE"/>
</dbReference>
<feature type="domain" description="Glutamine amidotransferase" evidence="1">
    <location>
        <begin position="81"/>
        <end position="194"/>
    </location>
</feature>